<dbReference type="Proteomes" id="UP000494165">
    <property type="component" value="Unassembled WGS sequence"/>
</dbReference>
<feature type="signal peptide" evidence="1">
    <location>
        <begin position="1"/>
        <end position="17"/>
    </location>
</feature>
<sequence>MVSPIIIFFAIVAAASAASVSQPHGEKWRNAPPGRRVSINGKEYIFGDVDSNGSLTDAHNYCNTRNMVVLAFDTENEFEQVRQYIQTEASQQNMTAYWTSGMRASDSDTWYWSSNHQTFDPSLAHWGPGSPRQPLTWDACVAIVGPTFDWVDELLGMCEFGYIRHFICEEL</sequence>
<dbReference type="Gene3D" id="3.10.100.10">
    <property type="entry name" value="Mannose-Binding Protein A, subunit A"/>
    <property type="match status" value="1"/>
</dbReference>
<dbReference type="EMBL" id="CADEPI010000389">
    <property type="protein sequence ID" value="CAB3385046.1"/>
    <property type="molecule type" value="Genomic_DNA"/>
</dbReference>
<feature type="domain" description="C-type lectin" evidence="2">
    <location>
        <begin position="39"/>
        <end position="153"/>
    </location>
</feature>
<organism evidence="3 4">
    <name type="scientific">Cloeon dipterum</name>
    <dbReference type="NCBI Taxonomy" id="197152"/>
    <lineage>
        <taxon>Eukaryota</taxon>
        <taxon>Metazoa</taxon>
        <taxon>Ecdysozoa</taxon>
        <taxon>Arthropoda</taxon>
        <taxon>Hexapoda</taxon>
        <taxon>Insecta</taxon>
        <taxon>Pterygota</taxon>
        <taxon>Palaeoptera</taxon>
        <taxon>Ephemeroptera</taxon>
        <taxon>Pisciforma</taxon>
        <taxon>Baetidae</taxon>
        <taxon>Cloeon</taxon>
    </lineage>
</organism>
<evidence type="ECO:0000313" key="4">
    <source>
        <dbReference type="Proteomes" id="UP000494165"/>
    </source>
</evidence>
<evidence type="ECO:0000313" key="3">
    <source>
        <dbReference type="EMBL" id="CAB3385046.1"/>
    </source>
</evidence>
<dbReference type="AlphaFoldDB" id="A0A8S1E4C4"/>
<reference evidence="3 4" key="1">
    <citation type="submission" date="2020-04" db="EMBL/GenBank/DDBJ databases">
        <authorList>
            <person name="Alioto T."/>
            <person name="Alioto T."/>
            <person name="Gomez Garrido J."/>
        </authorList>
    </citation>
    <scope>NUCLEOTIDE SEQUENCE [LARGE SCALE GENOMIC DNA]</scope>
</reference>
<keyword evidence="1" id="KW-0732">Signal</keyword>
<feature type="chain" id="PRO_5035928912" description="C-type lectin domain-containing protein" evidence="1">
    <location>
        <begin position="18"/>
        <end position="171"/>
    </location>
</feature>
<dbReference type="InterPro" id="IPR001304">
    <property type="entry name" value="C-type_lectin-like"/>
</dbReference>
<dbReference type="InterPro" id="IPR016186">
    <property type="entry name" value="C-type_lectin-like/link_sf"/>
</dbReference>
<dbReference type="CDD" id="cd00037">
    <property type="entry name" value="CLECT"/>
    <property type="match status" value="1"/>
</dbReference>
<dbReference type="SUPFAM" id="SSF56436">
    <property type="entry name" value="C-type lectin-like"/>
    <property type="match status" value="1"/>
</dbReference>
<name>A0A8S1E4C4_9INSE</name>
<protein>
    <recommendedName>
        <fullName evidence="2">C-type lectin domain-containing protein</fullName>
    </recommendedName>
</protein>
<dbReference type="SMART" id="SM00034">
    <property type="entry name" value="CLECT"/>
    <property type="match status" value="1"/>
</dbReference>
<gene>
    <name evidence="3" type="ORF">CLODIP_2_CD02123</name>
</gene>
<evidence type="ECO:0000259" key="2">
    <source>
        <dbReference type="PROSITE" id="PS50041"/>
    </source>
</evidence>
<evidence type="ECO:0000256" key="1">
    <source>
        <dbReference type="SAM" id="SignalP"/>
    </source>
</evidence>
<accession>A0A8S1E4C4</accession>
<keyword evidence="4" id="KW-1185">Reference proteome</keyword>
<dbReference type="PROSITE" id="PS50041">
    <property type="entry name" value="C_TYPE_LECTIN_2"/>
    <property type="match status" value="1"/>
</dbReference>
<proteinExistence type="predicted"/>
<comment type="caution">
    <text evidence="3">The sequence shown here is derived from an EMBL/GenBank/DDBJ whole genome shotgun (WGS) entry which is preliminary data.</text>
</comment>
<dbReference type="InterPro" id="IPR016187">
    <property type="entry name" value="CTDL_fold"/>
</dbReference>